<proteinExistence type="predicted"/>
<dbReference type="Proteomes" id="UP000305674">
    <property type="component" value="Unassembled WGS sequence"/>
</dbReference>
<name>A0A4U1BH61_9GAMM</name>
<sequence length="102" mass="11478">MVLPGFEGHETTEFALIRLRVGFKLAPEHVSGLERLLEQYMDAAISDSNVMSCQYLDGEMQLEMSFFGADQTTVKMELARLHKVVQSLLNPTPVFTVTVDKE</sequence>
<dbReference type="AlphaFoldDB" id="A0A4U1BH61"/>
<dbReference type="EMBL" id="SWCI01000002">
    <property type="protein sequence ID" value="TKB50367.1"/>
    <property type="molecule type" value="Genomic_DNA"/>
</dbReference>
<protein>
    <submittedName>
        <fullName evidence="1">Uncharacterized protein</fullName>
    </submittedName>
</protein>
<gene>
    <name evidence="1" type="ORF">FCL40_04225</name>
</gene>
<comment type="caution">
    <text evidence="1">The sequence shown here is derived from an EMBL/GenBank/DDBJ whole genome shotgun (WGS) entry which is preliminary data.</text>
</comment>
<accession>A0A4U1BH61</accession>
<keyword evidence="2" id="KW-1185">Reference proteome</keyword>
<evidence type="ECO:0000313" key="1">
    <source>
        <dbReference type="EMBL" id="TKB50367.1"/>
    </source>
</evidence>
<organism evidence="1 2">
    <name type="scientific">Ferrimonas sediminicola</name>
    <dbReference type="NCBI Taxonomy" id="2569538"/>
    <lineage>
        <taxon>Bacteria</taxon>
        <taxon>Pseudomonadati</taxon>
        <taxon>Pseudomonadota</taxon>
        <taxon>Gammaproteobacteria</taxon>
        <taxon>Alteromonadales</taxon>
        <taxon>Ferrimonadaceae</taxon>
        <taxon>Ferrimonas</taxon>
    </lineage>
</organism>
<dbReference type="OrthoDB" id="6400437at2"/>
<dbReference type="RefSeq" id="WP_136851674.1">
    <property type="nucleotide sequence ID" value="NZ_SWCI01000002.1"/>
</dbReference>
<reference evidence="1 2" key="1">
    <citation type="submission" date="2019-04" db="EMBL/GenBank/DDBJ databases">
        <authorList>
            <person name="Hwang J.C."/>
        </authorList>
    </citation>
    <scope>NUCLEOTIDE SEQUENCE [LARGE SCALE GENOMIC DNA]</scope>
    <source>
        <strain evidence="1 2">IMCC35001</strain>
    </source>
</reference>
<evidence type="ECO:0000313" key="2">
    <source>
        <dbReference type="Proteomes" id="UP000305674"/>
    </source>
</evidence>